<dbReference type="Proteomes" id="UP000006048">
    <property type="component" value="Chromosome"/>
</dbReference>
<dbReference type="STRING" id="869212.Turpa_0913"/>
<sequence length="451" mass="50650">MKKLAILLLASRILSAQEFEFESPAETKSASDDFEFEEPTEPAKQKGDGKFTLPVRGKAVMELGRQIDNRFVFLGPFTALTLDHQASWGQIYGEGWARYNAAYRIENDSSYTRNGYEFEALMSELYYRKSFDNVSISVGKIITVWGKADILPVSDVISARDATKAFFAQPQEARIGQNTVRVDWFLPNQELQLIFIPYPVFTRYTDRDHPYSLIPGVEIHRASDYGREVEGGAQYTAYFGGGAVSVFAGRFYNRDPLFRINPQNFRFEAQHAAYNTTGFSANFPFAGLLLKAEGAYQFGRLNQTVAQLPNPATGELISMPADVKKADVVGGTLGLDYNTTAYGSLILEYSVSAPTQRDPTLVRDTAMHSYALGWSKNFLRDTLSFNSFAFTFLKYSNLLIRFNLTYKVTDAIGAYVQYTGVVIASGDPDLRIFDKYDRVDLQLSYAFDLAK</sequence>
<dbReference type="OrthoDB" id="9801336at2"/>
<organism evidence="2 3">
    <name type="scientific">Turneriella parva (strain ATCC BAA-1111 / DSM 21527 / NCTC 11395 / H)</name>
    <name type="common">Leptospira parva</name>
    <dbReference type="NCBI Taxonomy" id="869212"/>
    <lineage>
        <taxon>Bacteria</taxon>
        <taxon>Pseudomonadati</taxon>
        <taxon>Spirochaetota</taxon>
        <taxon>Spirochaetia</taxon>
        <taxon>Leptospirales</taxon>
        <taxon>Leptospiraceae</taxon>
        <taxon>Turneriella</taxon>
    </lineage>
</organism>
<dbReference type="EMBL" id="CP002959">
    <property type="protein sequence ID" value="AFM11564.1"/>
    <property type="molecule type" value="Genomic_DNA"/>
</dbReference>
<dbReference type="HOGENOM" id="CLU_606835_0_0_12"/>
<dbReference type="KEGG" id="tpx:Turpa_0913"/>
<dbReference type="AlphaFoldDB" id="I4B2Q7"/>
<feature type="region of interest" description="Disordered" evidence="1">
    <location>
        <begin position="24"/>
        <end position="50"/>
    </location>
</feature>
<dbReference type="RefSeq" id="WP_014802082.1">
    <property type="nucleotide sequence ID" value="NC_018020.1"/>
</dbReference>
<keyword evidence="3" id="KW-1185">Reference proteome</keyword>
<protein>
    <submittedName>
        <fullName evidence="2">Uncharacterized protein</fullName>
    </submittedName>
</protein>
<evidence type="ECO:0000313" key="2">
    <source>
        <dbReference type="EMBL" id="AFM11564.1"/>
    </source>
</evidence>
<evidence type="ECO:0000313" key="3">
    <source>
        <dbReference type="Proteomes" id="UP000006048"/>
    </source>
</evidence>
<reference evidence="2 3" key="1">
    <citation type="submission" date="2012-06" db="EMBL/GenBank/DDBJ databases">
        <title>The complete chromosome of genome of Turneriella parva DSM 21527.</title>
        <authorList>
            <consortium name="US DOE Joint Genome Institute (JGI-PGF)"/>
            <person name="Lucas S."/>
            <person name="Han J."/>
            <person name="Lapidus A."/>
            <person name="Bruce D."/>
            <person name="Goodwin L."/>
            <person name="Pitluck S."/>
            <person name="Peters L."/>
            <person name="Kyrpides N."/>
            <person name="Mavromatis K."/>
            <person name="Ivanova N."/>
            <person name="Mikhailova N."/>
            <person name="Chertkov O."/>
            <person name="Detter J.C."/>
            <person name="Tapia R."/>
            <person name="Han C."/>
            <person name="Land M."/>
            <person name="Hauser L."/>
            <person name="Markowitz V."/>
            <person name="Cheng J.-F."/>
            <person name="Hugenholtz P."/>
            <person name="Woyke T."/>
            <person name="Wu D."/>
            <person name="Gronow S."/>
            <person name="Wellnitz S."/>
            <person name="Brambilla E."/>
            <person name="Klenk H.-P."/>
            <person name="Eisen J.A."/>
        </authorList>
    </citation>
    <scope>NUCLEOTIDE SEQUENCE [LARGE SCALE GENOMIC DNA]</scope>
    <source>
        <strain evidence="3">ATCC BAA-1111 / DSM 21527 / NCTC 11395 / H</strain>
    </source>
</reference>
<name>I4B2Q7_TURPD</name>
<proteinExistence type="predicted"/>
<gene>
    <name evidence="2" type="ordered locus">Turpa_0913</name>
</gene>
<evidence type="ECO:0000256" key="1">
    <source>
        <dbReference type="SAM" id="MobiDB-lite"/>
    </source>
</evidence>
<accession>I4B2Q7</accession>